<dbReference type="SMART" id="SM00463">
    <property type="entry name" value="SMR"/>
    <property type="match status" value="1"/>
</dbReference>
<keyword evidence="4" id="KW-1185">Reference proteome</keyword>
<name>A0A822Z6B5_NELNU</name>
<dbReference type="Gene3D" id="3.30.1370.110">
    <property type="match status" value="1"/>
</dbReference>
<evidence type="ECO:0000256" key="1">
    <source>
        <dbReference type="SAM" id="MobiDB-lite"/>
    </source>
</evidence>
<accession>A0A822Z6B5</accession>
<protein>
    <recommendedName>
        <fullName evidence="2">Smr domain-containing protein</fullName>
    </recommendedName>
</protein>
<reference evidence="3 4" key="1">
    <citation type="journal article" date="2020" name="Mol. Biol. Evol.">
        <title>Distinct Expression and Methylation Patterns for Genes with Different Fates following a Single Whole-Genome Duplication in Flowering Plants.</title>
        <authorList>
            <person name="Shi T."/>
            <person name="Rahmani R.S."/>
            <person name="Gugger P.F."/>
            <person name="Wang M."/>
            <person name="Li H."/>
            <person name="Zhang Y."/>
            <person name="Li Z."/>
            <person name="Wang Q."/>
            <person name="Van de Peer Y."/>
            <person name="Marchal K."/>
            <person name="Chen J."/>
        </authorList>
    </citation>
    <scope>NUCLEOTIDE SEQUENCE [LARGE SCALE GENOMIC DNA]</scope>
    <source>
        <tissue evidence="3">Leaf</tissue>
    </source>
</reference>
<feature type="region of interest" description="Disordered" evidence="1">
    <location>
        <begin position="1"/>
        <end position="24"/>
    </location>
</feature>
<dbReference type="InterPro" id="IPR013899">
    <property type="entry name" value="DUF1771"/>
</dbReference>
<comment type="caution">
    <text evidence="3">The sequence shown here is derived from an EMBL/GenBank/DDBJ whole genome shotgun (WGS) entry which is preliminary data.</text>
</comment>
<dbReference type="PROSITE" id="PS50828">
    <property type="entry name" value="SMR"/>
    <property type="match status" value="1"/>
</dbReference>
<dbReference type="PANTHER" id="PTHR47812">
    <property type="entry name" value="SMR (SMALL MUTS RELATED) DOMAIN-CONTAINING PROTEIN"/>
    <property type="match status" value="1"/>
</dbReference>
<dbReference type="AlphaFoldDB" id="A0A822Z6B5"/>
<organism evidence="3 4">
    <name type="scientific">Nelumbo nucifera</name>
    <name type="common">Sacred lotus</name>
    <dbReference type="NCBI Taxonomy" id="4432"/>
    <lineage>
        <taxon>Eukaryota</taxon>
        <taxon>Viridiplantae</taxon>
        <taxon>Streptophyta</taxon>
        <taxon>Embryophyta</taxon>
        <taxon>Tracheophyta</taxon>
        <taxon>Spermatophyta</taxon>
        <taxon>Magnoliopsida</taxon>
        <taxon>Proteales</taxon>
        <taxon>Nelumbonaceae</taxon>
        <taxon>Nelumbo</taxon>
    </lineage>
</organism>
<dbReference type="Proteomes" id="UP000607653">
    <property type="component" value="Unassembled WGS sequence"/>
</dbReference>
<dbReference type="SMART" id="SM01162">
    <property type="entry name" value="DUF1771"/>
    <property type="match status" value="1"/>
</dbReference>
<evidence type="ECO:0000259" key="2">
    <source>
        <dbReference type="PROSITE" id="PS50828"/>
    </source>
</evidence>
<dbReference type="InterPro" id="IPR036063">
    <property type="entry name" value="Smr_dom_sf"/>
</dbReference>
<proteinExistence type="predicted"/>
<feature type="domain" description="Smr" evidence="2">
    <location>
        <begin position="329"/>
        <end position="475"/>
    </location>
</feature>
<evidence type="ECO:0000313" key="4">
    <source>
        <dbReference type="Proteomes" id="UP000607653"/>
    </source>
</evidence>
<evidence type="ECO:0000313" key="3">
    <source>
        <dbReference type="EMBL" id="DAD38939.1"/>
    </source>
</evidence>
<sequence>MTIHAITSSSNSKMSRARGRSPGWAAFDLKQRQKQGLEPEYKTDPYPPIPKKINSVVPSENSVLEKGLSRRSFSSVLQTSVDFSILVDKSDSKRELLIGDSSRRLSNEVVKGNNIIPDTVKLKELHGWADDSLIEDILAAVNNDLGQASNVLKAIVSTSSSQDNKTIGLSHESSTLGESFHVYNKNKVEGGSPIEETMDLTKLRSVLENGICVNKTEHVAENAPFESKLSDADKQIKLISRHLMSVPAEPEWEEEDVYLSHRKDAIRMVRLASQHSKASSNSFLKGDHFSAQQLSLKAREEWRLAEELNMKVAEEILKIRNSQNDMWKLDLHGLHASEAVHFLHEHLQKIETQMPLKRSLSPKRVKPEKGIMRSPSLESVNCMGMEWQVDKHQALSSHRQTVLQVITAKLFHSVTEGLKRVGHERFYYLQLLCISWTGNHSRGQAALPAAVRSFLIENGYRFDETRPGVIAARPKFRHG</sequence>
<dbReference type="EMBL" id="DUZY01000005">
    <property type="protein sequence ID" value="DAD38939.1"/>
    <property type="molecule type" value="Genomic_DNA"/>
</dbReference>
<dbReference type="PANTHER" id="PTHR47812:SF2">
    <property type="entry name" value="SMR (SMALL MUTS RELATED) DOMAIN-CONTAINING PROTEIN"/>
    <property type="match status" value="1"/>
</dbReference>
<dbReference type="Pfam" id="PF08590">
    <property type="entry name" value="DUF1771"/>
    <property type="match status" value="1"/>
</dbReference>
<dbReference type="InterPro" id="IPR002625">
    <property type="entry name" value="Smr_dom"/>
</dbReference>
<feature type="compositionally biased region" description="Polar residues" evidence="1">
    <location>
        <begin position="1"/>
        <end position="14"/>
    </location>
</feature>
<gene>
    <name evidence="3" type="ORF">HUJ06_013261</name>
</gene>